<dbReference type="OrthoDB" id="9787880at2"/>
<proteinExistence type="predicted"/>
<dbReference type="eggNOG" id="COG1051">
    <property type="taxonomic scope" value="Bacteria"/>
</dbReference>
<accession>L8JXH0</accession>
<organism evidence="2 3">
    <name type="scientific">Fulvivirga imtechensis AK7</name>
    <dbReference type="NCBI Taxonomy" id="1237149"/>
    <lineage>
        <taxon>Bacteria</taxon>
        <taxon>Pseudomonadati</taxon>
        <taxon>Bacteroidota</taxon>
        <taxon>Cytophagia</taxon>
        <taxon>Cytophagales</taxon>
        <taxon>Fulvivirgaceae</taxon>
        <taxon>Fulvivirga</taxon>
    </lineage>
</organism>
<protein>
    <submittedName>
        <fullName evidence="2">Adenosylhomocysteinase</fullName>
    </submittedName>
</protein>
<evidence type="ECO:0000313" key="3">
    <source>
        <dbReference type="Proteomes" id="UP000011135"/>
    </source>
</evidence>
<evidence type="ECO:0000313" key="2">
    <source>
        <dbReference type="EMBL" id="ELR72319.1"/>
    </source>
</evidence>
<dbReference type="RefSeq" id="WP_009579036.1">
    <property type="nucleotide sequence ID" value="NZ_AMZN01000024.1"/>
</dbReference>
<reference evidence="2 3" key="1">
    <citation type="submission" date="2012-12" db="EMBL/GenBank/DDBJ databases">
        <title>Genome assembly of Fulvivirga imtechensis AK7.</title>
        <authorList>
            <person name="Nupur N."/>
            <person name="Khatri I."/>
            <person name="Kumar R."/>
            <person name="Subramanian S."/>
            <person name="Pinnaka A."/>
        </authorList>
    </citation>
    <scope>NUCLEOTIDE SEQUENCE [LARGE SCALE GENOMIC DNA]</scope>
    <source>
        <strain evidence="2 3">AK7</strain>
    </source>
</reference>
<gene>
    <name evidence="2" type="ORF">C900_01601</name>
</gene>
<dbReference type="Proteomes" id="UP000011135">
    <property type="component" value="Unassembled WGS sequence"/>
</dbReference>
<dbReference type="InterPro" id="IPR015797">
    <property type="entry name" value="NUDIX_hydrolase-like_dom_sf"/>
</dbReference>
<dbReference type="InterPro" id="IPR000086">
    <property type="entry name" value="NUDIX_hydrolase_dom"/>
</dbReference>
<dbReference type="EMBL" id="AMZN01000024">
    <property type="protein sequence ID" value="ELR72319.1"/>
    <property type="molecule type" value="Genomic_DNA"/>
</dbReference>
<dbReference type="PROSITE" id="PS51462">
    <property type="entry name" value="NUDIX"/>
    <property type="match status" value="1"/>
</dbReference>
<dbReference type="CDD" id="cd03674">
    <property type="entry name" value="NUDIX_Hydrolase"/>
    <property type="match status" value="1"/>
</dbReference>
<dbReference type="STRING" id="1237149.C900_01601"/>
<keyword evidence="3" id="KW-1185">Reference proteome</keyword>
<name>L8JXH0_9BACT</name>
<comment type="caution">
    <text evidence="2">The sequence shown here is derived from an EMBL/GenBank/DDBJ whole genome shotgun (WGS) entry which is preliminary data.</text>
</comment>
<evidence type="ECO:0000259" key="1">
    <source>
        <dbReference type="PROSITE" id="PS51462"/>
    </source>
</evidence>
<sequence length="179" mass="20836">MHRQKILEQLQSYSPELEAEKQFRASFLAFIEVNSTCFERSLQEGHITGSAWIINHERDKALLTHHFKLDRWLQLGGHADGDPDIIRVATKEATEESGLSSIELVSDQIFDIDIHTIPARKAEPEHLHYDVRFLFKADEQEPLVVNRESKELAWLYKNELWKLSNNNESILRMAEKSLK</sequence>
<dbReference type="Gene3D" id="3.90.79.10">
    <property type="entry name" value="Nucleoside Triphosphate Pyrophosphohydrolase"/>
    <property type="match status" value="1"/>
</dbReference>
<feature type="domain" description="Nudix hydrolase" evidence="1">
    <location>
        <begin position="44"/>
        <end position="179"/>
    </location>
</feature>
<dbReference type="AlphaFoldDB" id="L8JXH0"/>
<dbReference type="SUPFAM" id="SSF55811">
    <property type="entry name" value="Nudix"/>
    <property type="match status" value="1"/>
</dbReference>